<gene>
    <name evidence="7" type="ORF">TRV642_3351</name>
</gene>
<dbReference type="AlphaFoldDB" id="A0A9W4TLF9"/>
<dbReference type="Proteomes" id="UP001152749">
    <property type="component" value="Chromosome"/>
</dbReference>
<evidence type="ECO:0000313" key="8">
    <source>
        <dbReference type="Proteomes" id="UP001152749"/>
    </source>
</evidence>
<dbReference type="InterPro" id="IPR043504">
    <property type="entry name" value="Peptidase_S1_PA_chymotrypsin"/>
</dbReference>
<dbReference type="RefSeq" id="WP_263360828.1">
    <property type="nucleotide sequence ID" value="NZ_OX336425.1"/>
</dbReference>
<comment type="similarity">
    <text evidence="1 6">Belongs to the peptidase S1B family.</text>
</comment>
<feature type="signal peptide" evidence="6">
    <location>
        <begin position="1"/>
        <end position="20"/>
    </location>
</feature>
<sequence>MNRKFLILAILLLIGTSGNAQVSDTVPQKNNGADQTDFYLDKINQKDEVEKNIDRAMRHRPGGARMYSDKATSSSAKALGLPKTNFEEQFNPKRLHGPSQYDSRIEIAQLKPAVEWQQAIYAKSESVAMIVEKENLIKISPDIYQLNAAVTLGGRYKLCDGEAFANQIVVGCGTAFIIDKSTMMTAAHVFQRPLKNYAVVFGYRVINSLGTAETGIVIEDVYFPTEITQTYSGLDIVKFKTDREISRPVLQWEKSKNIKNGSEIYMLGYPMGLPEKLALNADVSNNSNFQYFYTSLDSFQGNSGSPVFNYETHKIIGILVSGMTDYELHGDCYKTTLCRQPDCPGEKAIRIELAFEN</sequence>
<keyword evidence="3 6" id="KW-0732">Signal</keyword>
<dbReference type="EMBL" id="OX336425">
    <property type="protein sequence ID" value="CAI2768155.1"/>
    <property type="molecule type" value="Genomic_DNA"/>
</dbReference>
<accession>A0A9W4TLF9</accession>
<evidence type="ECO:0000256" key="4">
    <source>
        <dbReference type="ARBA" id="ARBA00022801"/>
    </source>
</evidence>
<evidence type="ECO:0000256" key="5">
    <source>
        <dbReference type="ARBA" id="ARBA00022825"/>
    </source>
</evidence>
<dbReference type="EC" id="3.4.21.-" evidence="6"/>
<organism evidence="7 8">
    <name type="scientific">Flavobacterium collinsii</name>
    <dbReference type="NCBI Taxonomy" id="1114861"/>
    <lineage>
        <taxon>Bacteria</taxon>
        <taxon>Pseudomonadati</taxon>
        <taxon>Bacteroidota</taxon>
        <taxon>Flavobacteriia</taxon>
        <taxon>Flavobacteriales</taxon>
        <taxon>Flavobacteriaceae</taxon>
        <taxon>Flavobacterium</taxon>
    </lineage>
</organism>
<evidence type="ECO:0000256" key="3">
    <source>
        <dbReference type="ARBA" id="ARBA00022729"/>
    </source>
</evidence>
<reference evidence="7" key="1">
    <citation type="submission" date="2022-09" db="EMBL/GenBank/DDBJ databases">
        <authorList>
            <person name="Duchaud E."/>
        </authorList>
    </citation>
    <scope>NUCLEOTIDE SEQUENCE</scope>
    <source>
        <strain evidence="7">TRV642</strain>
    </source>
</reference>
<proteinExistence type="inferred from homology"/>
<dbReference type="InterPro" id="IPR009003">
    <property type="entry name" value="Peptidase_S1_PA"/>
</dbReference>
<keyword evidence="5 6" id="KW-0720">Serine protease</keyword>
<dbReference type="Pfam" id="PF13365">
    <property type="entry name" value="Trypsin_2"/>
    <property type="match status" value="1"/>
</dbReference>
<dbReference type="InterPro" id="IPR008256">
    <property type="entry name" value="Peptidase_S1B"/>
</dbReference>
<feature type="chain" id="PRO_5041020857" description="Serine protease" evidence="6">
    <location>
        <begin position="21"/>
        <end position="357"/>
    </location>
</feature>
<dbReference type="Gene3D" id="2.40.10.10">
    <property type="entry name" value="Trypsin-like serine proteases"/>
    <property type="match status" value="2"/>
</dbReference>
<keyword evidence="2 6" id="KW-0645">Protease</keyword>
<name>A0A9W4TLF9_9FLAO</name>
<dbReference type="GO" id="GO:0006508">
    <property type="term" value="P:proteolysis"/>
    <property type="evidence" value="ECO:0007669"/>
    <property type="project" value="UniProtKB-KW"/>
</dbReference>
<evidence type="ECO:0000313" key="7">
    <source>
        <dbReference type="EMBL" id="CAI2768155.1"/>
    </source>
</evidence>
<keyword evidence="4 6" id="KW-0378">Hydrolase</keyword>
<dbReference type="SUPFAM" id="SSF50494">
    <property type="entry name" value="Trypsin-like serine proteases"/>
    <property type="match status" value="1"/>
</dbReference>
<dbReference type="KEGG" id="fcs:TRV642_3351"/>
<evidence type="ECO:0000256" key="6">
    <source>
        <dbReference type="RuleBase" id="RU004296"/>
    </source>
</evidence>
<dbReference type="PRINTS" id="PR00839">
    <property type="entry name" value="V8PROTEASE"/>
</dbReference>
<dbReference type="GO" id="GO:0008236">
    <property type="term" value="F:serine-type peptidase activity"/>
    <property type="evidence" value="ECO:0007669"/>
    <property type="project" value="UniProtKB-KW"/>
</dbReference>
<evidence type="ECO:0000256" key="1">
    <source>
        <dbReference type="ARBA" id="ARBA00008764"/>
    </source>
</evidence>
<evidence type="ECO:0000256" key="2">
    <source>
        <dbReference type="ARBA" id="ARBA00022670"/>
    </source>
</evidence>
<protein>
    <recommendedName>
        <fullName evidence="6">Serine protease</fullName>
        <ecNumber evidence="6">3.4.21.-</ecNumber>
    </recommendedName>
</protein>